<keyword evidence="2" id="KW-1133">Transmembrane helix</keyword>
<dbReference type="PANTHER" id="PTHR13304">
    <property type="entry name" value="GLYCOSYLPHOSPHATIDYLINOSITOL ANCHOR ATTACHMENT 1 PROTEIN"/>
    <property type="match status" value="1"/>
</dbReference>
<dbReference type="GO" id="GO:0016255">
    <property type="term" value="P:attachment of GPI anchor to protein"/>
    <property type="evidence" value="ECO:0007669"/>
    <property type="project" value="TreeGrafter"/>
</dbReference>
<feature type="transmembrane region" description="Helical" evidence="2">
    <location>
        <begin position="639"/>
        <end position="656"/>
    </location>
</feature>
<feature type="transmembrane region" description="Helical" evidence="2">
    <location>
        <begin position="1098"/>
        <end position="1121"/>
    </location>
</feature>
<dbReference type="InterPro" id="IPR007246">
    <property type="entry name" value="Gaa1"/>
</dbReference>
<feature type="region of interest" description="Disordered" evidence="1">
    <location>
        <begin position="343"/>
        <end position="371"/>
    </location>
</feature>
<feature type="compositionally biased region" description="Basic and acidic residues" evidence="1">
    <location>
        <begin position="905"/>
        <end position="931"/>
    </location>
</feature>
<organism evidence="3 4">
    <name type="scientific">Neospora caninum (strain Liverpool)</name>
    <dbReference type="NCBI Taxonomy" id="572307"/>
    <lineage>
        <taxon>Eukaryota</taxon>
        <taxon>Sar</taxon>
        <taxon>Alveolata</taxon>
        <taxon>Apicomplexa</taxon>
        <taxon>Conoidasida</taxon>
        <taxon>Coccidia</taxon>
        <taxon>Eucoccidiorida</taxon>
        <taxon>Eimeriorina</taxon>
        <taxon>Sarcocystidae</taxon>
        <taxon>Neospora</taxon>
    </lineage>
</organism>
<dbReference type="AlphaFoldDB" id="F0VAC0"/>
<keyword evidence="2" id="KW-0812">Transmembrane</keyword>
<dbReference type="InParanoid" id="F0VAC0"/>
<dbReference type="OrthoDB" id="445301at2759"/>
<dbReference type="PANTHER" id="PTHR13304:SF0">
    <property type="entry name" value="GLYCOSYLPHOSPHATIDYLINOSITOL ANCHOR ATTACHMENT 1 PROTEIN"/>
    <property type="match status" value="1"/>
</dbReference>
<proteinExistence type="predicted"/>
<feature type="transmembrane region" description="Helical" evidence="2">
    <location>
        <begin position="167"/>
        <end position="191"/>
    </location>
</feature>
<feature type="transmembrane region" description="Helical" evidence="2">
    <location>
        <begin position="1064"/>
        <end position="1086"/>
    </location>
</feature>
<dbReference type="EMBL" id="FR823384">
    <property type="protein sequence ID" value="CBZ50609.1"/>
    <property type="molecule type" value="Genomic_DNA"/>
</dbReference>
<dbReference type="OMA" id="FRMARNW"/>
<dbReference type="GO" id="GO:0042765">
    <property type="term" value="C:GPI-anchor transamidase complex"/>
    <property type="evidence" value="ECO:0007669"/>
    <property type="project" value="InterPro"/>
</dbReference>
<feature type="compositionally biased region" description="Basic and acidic residues" evidence="1">
    <location>
        <begin position="802"/>
        <end position="828"/>
    </location>
</feature>
<name>F0VAC0_NEOCL</name>
<sequence length="1123" mass="125579">MAGWGRMSAQGSDRIVEPTLGIRRQTVVPFSSPLSLGLLFCSLLASASPRFRVLSALAASRLVPPTSNPALGPAFSSRSGSTFSEGVSPLRLLTHLRFRLRAASPSRLCLRRVRSTMPTSSDRSSRLSRILASPKRQFLLLLKKRRKARSQPFGQDVRVRASARDRLVGAVLWKLRAIAALAFGVGLYLLLCFDQFSRNLVVDEHGFSHGVHHSTFVDDARIFRIRNAIQEAAHEEAQEVEAHVKAELAKLSEEAEAAAPTQRILQKHCLAAREVQPTAYPFLYLPETLFVTSCERDELPISSDKGAELLNLPPRFLCRLLQLLADAGQEVYLQPFLLEDEEGTQARDRAEAQHEKHTARRPPAGDADSQPEEKVVCGTWHYNLIAISKSDRGDSRDALGVFTAFDFSLLHLPSFLASSSQSTLPSAPGAGSVAAVSSALSIFLQHAAPWLSRDVFFVFSDFRLPYSAGSRAWLSAYIRSQSFFPRRGLLRMAVALEPDREGTEREEGFRFLSPDIEGTDGRLPNQDIVNVFMAEAARTGITVKLRNTWEYVFRMARNWGVHRPHSALLEEAIPTFTIVAKNASVRARVGSEAPLSRWGDLARVLERVTRSESNVLQTLHHSFNFYFYTSSHAHVSSGAFLYPVFTMLALLLIPILSSRVMRDIRGFIAAIALLLLAFACSLPALILATRPSVNSLLFGDPHALVPSCATWQKDAYLQYSQKASIWLQVLFVFYFLLLSFVMWLGRRVQAQRRAAAEDCLAAPQDPAILWETPKREKTEDEKERIREAKRLADALKLAEATEKKDGREVSGCQEPEREKEPVEEREKEESEEDEQVEAAWQPPRAPPPLWLSVRGFCVRVFAVWIIVMLTLYNWGLSAFLSCLLVPLAWLVVPVGYRAAEPPRPSLEESKREQKEEKKGEGEKDGEGARQGEEKFAKEMAKWKRRCRMVKVATVLRKCVVALVLLGVLLFVVDSDVIKVYRAGVQRTAHEVASFLYETLSSVQAQHLPGFSFLPFNFLQWLRSGSVFRPLSSSPPQYPLDSSSLASTWGEAHAFSRAYESHMRALLPLGSAWIFPQQPSSFLLFIYSMARDSVCVNTTAFGTFLFGLLPFSFFLVAVFLVLPP</sequence>
<feature type="region of interest" description="Disordered" evidence="1">
    <location>
        <begin position="902"/>
        <end position="931"/>
    </location>
</feature>
<feature type="transmembrane region" description="Helical" evidence="2">
    <location>
        <begin position="668"/>
        <end position="688"/>
    </location>
</feature>
<evidence type="ECO:0000313" key="3">
    <source>
        <dbReference type="EMBL" id="CBZ50609.1"/>
    </source>
</evidence>
<evidence type="ECO:0000256" key="1">
    <source>
        <dbReference type="SAM" id="MobiDB-lite"/>
    </source>
</evidence>
<gene>
    <name evidence="3" type="ORF">NCLIV_010770</name>
</gene>
<dbReference type="eggNOG" id="KOG3566">
    <property type="taxonomic scope" value="Eukaryota"/>
</dbReference>
<evidence type="ECO:0000256" key="2">
    <source>
        <dbReference type="SAM" id="Phobius"/>
    </source>
</evidence>
<feature type="transmembrane region" description="Helical" evidence="2">
    <location>
        <begin position="954"/>
        <end position="972"/>
    </location>
</feature>
<dbReference type="GeneID" id="13441642"/>
<protein>
    <submittedName>
        <fullName evidence="3">Putative glycosylphosphatidylinositol anchor attachment 1 protein</fullName>
    </submittedName>
</protein>
<feature type="transmembrane region" description="Helical" evidence="2">
    <location>
        <begin position="878"/>
        <end position="896"/>
    </location>
</feature>
<keyword evidence="2" id="KW-0472">Membrane</keyword>
<feature type="compositionally biased region" description="Basic and acidic residues" evidence="1">
    <location>
        <begin position="344"/>
        <end position="356"/>
    </location>
</feature>
<keyword evidence="4" id="KW-1185">Reference proteome</keyword>
<feature type="transmembrane region" description="Helical" evidence="2">
    <location>
        <begin position="851"/>
        <end position="872"/>
    </location>
</feature>
<dbReference type="Pfam" id="PF04114">
    <property type="entry name" value="Gaa1"/>
    <property type="match status" value="1"/>
</dbReference>
<dbReference type="Proteomes" id="UP000007494">
    <property type="component" value="Chromosome IV"/>
</dbReference>
<feature type="region of interest" description="Disordered" evidence="1">
    <location>
        <begin position="802"/>
        <end position="844"/>
    </location>
</feature>
<reference evidence="4" key="1">
    <citation type="journal article" date="2012" name="PLoS Pathog.">
        <title>Comparative genomics of the apicomplexan parasites Toxoplasma gondii and Neospora caninum: Coccidia differing in host range and transmission strategy.</title>
        <authorList>
            <person name="Reid A.J."/>
            <person name="Vermont S.J."/>
            <person name="Cotton J.A."/>
            <person name="Harris D."/>
            <person name="Hill-Cawthorne G.A."/>
            <person name="Konen-Waisman S."/>
            <person name="Latham S.M."/>
            <person name="Mourier T."/>
            <person name="Norton R."/>
            <person name="Quail M.A."/>
            <person name="Sanders M."/>
            <person name="Shanmugam D."/>
            <person name="Sohal A."/>
            <person name="Wasmuth J.D."/>
            <person name="Brunk B."/>
            <person name="Grigg M.E."/>
            <person name="Howard J.C."/>
            <person name="Parkinson J."/>
            <person name="Roos D.S."/>
            <person name="Trees A.J."/>
            <person name="Berriman M."/>
            <person name="Pain A."/>
            <person name="Wastling J.M."/>
        </authorList>
    </citation>
    <scope>NUCLEOTIDE SEQUENCE [LARGE SCALE GENOMIC DNA]</scope>
    <source>
        <strain evidence="4">Liverpool</strain>
    </source>
</reference>
<feature type="transmembrane region" description="Helical" evidence="2">
    <location>
        <begin position="725"/>
        <end position="744"/>
    </location>
</feature>
<accession>F0VAC0</accession>
<evidence type="ECO:0000313" key="4">
    <source>
        <dbReference type="Proteomes" id="UP000007494"/>
    </source>
</evidence>
<dbReference type="VEuPathDB" id="ToxoDB:NCLIV_010770"/>
<dbReference type="RefSeq" id="XP_003880642.1">
    <property type="nucleotide sequence ID" value="XM_003880593.1"/>
</dbReference>